<protein>
    <recommendedName>
        <fullName evidence="3">Response regulatory domain-containing protein</fullName>
    </recommendedName>
</protein>
<dbReference type="Proteomes" id="UP000178187">
    <property type="component" value="Unassembled WGS sequence"/>
</dbReference>
<evidence type="ECO:0000256" key="1">
    <source>
        <dbReference type="ARBA" id="ARBA00022553"/>
    </source>
</evidence>
<dbReference type="InterPro" id="IPR001789">
    <property type="entry name" value="Sig_transdc_resp-reg_receiver"/>
</dbReference>
<evidence type="ECO:0000256" key="2">
    <source>
        <dbReference type="PROSITE-ProRule" id="PRU00169"/>
    </source>
</evidence>
<dbReference type="SMART" id="SM00448">
    <property type="entry name" value="REC"/>
    <property type="match status" value="1"/>
</dbReference>
<dbReference type="SUPFAM" id="SSF52172">
    <property type="entry name" value="CheY-like"/>
    <property type="match status" value="1"/>
</dbReference>
<dbReference type="InterPro" id="IPR050595">
    <property type="entry name" value="Bact_response_regulator"/>
</dbReference>
<feature type="domain" description="Response regulatory" evidence="3">
    <location>
        <begin position="5"/>
        <end position="128"/>
    </location>
</feature>
<reference evidence="4 5" key="1">
    <citation type="journal article" date="2016" name="Nat. Commun.">
        <title>Thousands of microbial genomes shed light on interconnected biogeochemical processes in an aquifer system.</title>
        <authorList>
            <person name="Anantharaman K."/>
            <person name="Brown C.T."/>
            <person name="Hug L.A."/>
            <person name="Sharon I."/>
            <person name="Castelle C.J."/>
            <person name="Probst A.J."/>
            <person name="Thomas B.C."/>
            <person name="Singh A."/>
            <person name="Wilkins M.J."/>
            <person name="Karaoz U."/>
            <person name="Brodie E.L."/>
            <person name="Williams K.H."/>
            <person name="Hubbard S.S."/>
            <person name="Banfield J.F."/>
        </authorList>
    </citation>
    <scope>NUCLEOTIDE SEQUENCE [LARGE SCALE GENOMIC DNA]</scope>
</reference>
<evidence type="ECO:0000259" key="3">
    <source>
        <dbReference type="PROSITE" id="PS50110"/>
    </source>
</evidence>
<dbReference type="PANTHER" id="PTHR44591">
    <property type="entry name" value="STRESS RESPONSE REGULATOR PROTEIN 1"/>
    <property type="match status" value="1"/>
</dbReference>
<dbReference type="GO" id="GO:0000160">
    <property type="term" value="P:phosphorelay signal transduction system"/>
    <property type="evidence" value="ECO:0007669"/>
    <property type="project" value="InterPro"/>
</dbReference>
<gene>
    <name evidence="4" type="ORF">A3G33_05705</name>
</gene>
<organism evidence="4 5">
    <name type="scientific">Candidatus Danuiimicrobium aquiferis</name>
    <dbReference type="NCBI Taxonomy" id="1801832"/>
    <lineage>
        <taxon>Bacteria</taxon>
        <taxon>Pseudomonadati</taxon>
        <taxon>Candidatus Omnitrophota</taxon>
        <taxon>Candidatus Danuiimicrobium</taxon>
    </lineage>
</organism>
<dbReference type="Pfam" id="PF00072">
    <property type="entry name" value="Response_reg"/>
    <property type="match status" value="1"/>
</dbReference>
<evidence type="ECO:0000313" key="4">
    <source>
        <dbReference type="EMBL" id="OGW99566.1"/>
    </source>
</evidence>
<proteinExistence type="predicted"/>
<dbReference type="Gene3D" id="3.40.50.2300">
    <property type="match status" value="1"/>
</dbReference>
<name>A0A1G1L351_9BACT</name>
<dbReference type="PROSITE" id="PS50110">
    <property type="entry name" value="RESPONSE_REGULATORY"/>
    <property type="match status" value="1"/>
</dbReference>
<dbReference type="PANTHER" id="PTHR44591:SF23">
    <property type="entry name" value="CHEY SUBFAMILY"/>
    <property type="match status" value="1"/>
</dbReference>
<dbReference type="InterPro" id="IPR011006">
    <property type="entry name" value="CheY-like_superfamily"/>
</dbReference>
<comment type="caution">
    <text evidence="4">The sequence shown here is derived from an EMBL/GenBank/DDBJ whole genome shotgun (WGS) entry which is preliminary data.</text>
</comment>
<dbReference type="AlphaFoldDB" id="A0A1G1L351"/>
<accession>A0A1G1L351</accession>
<sequence length="133" mass="14856">MKEKTILVIDDDEEFVHLMELRLNSMGFKVIKAESGDDALMMVSEKLPDLVILDIFLSDMDGLTILKRMKAPIDIETGEPSATKDIPVIVITGKAPMVENMTRIEGAVDFFIKPIDTEKFVKCVTQILKGAQK</sequence>
<dbReference type="CDD" id="cd00156">
    <property type="entry name" value="REC"/>
    <property type="match status" value="1"/>
</dbReference>
<evidence type="ECO:0000313" key="5">
    <source>
        <dbReference type="Proteomes" id="UP000178187"/>
    </source>
</evidence>
<dbReference type="EMBL" id="MHFR01000003">
    <property type="protein sequence ID" value="OGW99566.1"/>
    <property type="molecule type" value="Genomic_DNA"/>
</dbReference>
<feature type="modified residue" description="4-aspartylphosphate" evidence="2">
    <location>
        <position position="54"/>
    </location>
</feature>
<keyword evidence="1 2" id="KW-0597">Phosphoprotein</keyword>